<sequence>MKPFVLLATRAEDLPADEEYELFLRYTGLDERDLIRIRLEAGPMPDLDLADVSGIFVGGGPFNASDPVEKKSPVQRRVESEFSRLLDEVVARDFPFLGACYGIGTVGAHQGATIDDTYSEPISVVEVTATEAGRTDPLLAGIPPVFHAFVGHKEAIRALPPSATLLASSPTCPVQMFRVGANVYATQFHPELDVEGITTRIHAYAGHGYFAADELELTLSAVRRAAVAHPSRLLRTFVERYAR</sequence>
<keyword evidence="2" id="KW-0315">Glutamine amidotransferase</keyword>
<dbReference type="Proteomes" id="UP001597042">
    <property type="component" value="Unassembled WGS sequence"/>
</dbReference>
<dbReference type="CDD" id="cd01741">
    <property type="entry name" value="GATase1_1"/>
    <property type="match status" value="1"/>
</dbReference>
<dbReference type="Gene3D" id="3.40.50.880">
    <property type="match status" value="1"/>
</dbReference>
<dbReference type="PANTHER" id="PTHR42695:SF5">
    <property type="entry name" value="GLUTAMINE AMIDOTRANSFERASE YLR126C-RELATED"/>
    <property type="match status" value="1"/>
</dbReference>
<gene>
    <name evidence="2" type="ORF">ACFQZV_10895</name>
</gene>
<dbReference type="RefSeq" id="WP_378749444.1">
    <property type="nucleotide sequence ID" value="NZ_JBHSSV010000001.1"/>
</dbReference>
<protein>
    <submittedName>
        <fullName evidence="2">Glutamine amidotransferase</fullName>
    </submittedName>
</protein>
<accession>A0ABW2ZT56</accession>
<keyword evidence="3" id="KW-1185">Reference proteome</keyword>
<dbReference type="SUPFAM" id="SSF52317">
    <property type="entry name" value="Class I glutamine amidotransferase-like"/>
    <property type="match status" value="1"/>
</dbReference>
<dbReference type="EMBL" id="JBHTIM010000001">
    <property type="protein sequence ID" value="MFD0781800.1"/>
    <property type="molecule type" value="Genomic_DNA"/>
</dbReference>
<evidence type="ECO:0000259" key="1">
    <source>
        <dbReference type="Pfam" id="PF00117"/>
    </source>
</evidence>
<comment type="caution">
    <text evidence="2">The sequence shown here is derived from an EMBL/GenBank/DDBJ whole genome shotgun (WGS) entry which is preliminary data.</text>
</comment>
<organism evidence="2 3">
    <name type="scientific">Microbacterium koreense</name>
    <dbReference type="NCBI Taxonomy" id="323761"/>
    <lineage>
        <taxon>Bacteria</taxon>
        <taxon>Bacillati</taxon>
        <taxon>Actinomycetota</taxon>
        <taxon>Actinomycetes</taxon>
        <taxon>Micrococcales</taxon>
        <taxon>Microbacteriaceae</taxon>
        <taxon>Microbacterium</taxon>
    </lineage>
</organism>
<evidence type="ECO:0000313" key="3">
    <source>
        <dbReference type="Proteomes" id="UP001597042"/>
    </source>
</evidence>
<evidence type="ECO:0000313" key="2">
    <source>
        <dbReference type="EMBL" id="MFD0781800.1"/>
    </source>
</evidence>
<feature type="domain" description="Glutamine amidotransferase" evidence="1">
    <location>
        <begin position="49"/>
        <end position="193"/>
    </location>
</feature>
<dbReference type="InterPro" id="IPR029062">
    <property type="entry name" value="Class_I_gatase-like"/>
</dbReference>
<proteinExistence type="predicted"/>
<dbReference type="Pfam" id="PF00117">
    <property type="entry name" value="GATase"/>
    <property type="match status" value="1"/>
</dbReference>
<dbReference type="InterPro" id="IPR017926">
    <property type="entry name" value="GATASE"/>
</dbReference>
<dbReference type="InterPro" id="IPR044992">
    <property type="entry name" value="ChyE-like"/>
</dbReference>
<dbReference type="PANTHER" id="PTHR42695">
    <property type="entry name" value="GLUTAMINE AMIDOTRANSFERASE YLR126C-RELATED"/>
    <property type="match status" value="1"/>
</dbReference>
<dbReference type="NCBIfam" id="NF005743">
    <property type="entry name" value="PRK07567.1"/>
    <property type="match status" value="1"/>
</dbReference>
<name>A0ABW2ZT56_9MICO</name>
<reference evidence="3" key="1">
    <citation type="journal article" date="2019" name="Int. J. Syst. Evol. Microbiol.">
        <title>The Global Catalogue of Microorganisms (GCM) 10K type strain sequencing project: providing services to taxonomists for standard genome sequencing and annotation.</title>
        <authorList>
            <consortium name="The Broad Institute Genomics Platform"/>
            <consortium name="The Broad Institute Genome Sequencing Center for Infectious Disease"/>
            <person name="Wu L."/>
            <person name="Ma J."/>
        </authorList>
    </citation>
    <scope>NUCLEOTIDE SEQUENCE [LARGE SCALE GENOMIC DNA]</scope>
    <source>
        <strain evidence="3">CCUG 50754</strain>
    </source>
</reference>
<dbReference type="PROSITE" id="PS51273">
    <property type="entry name" value="GATASE_TYPE_1"/>
    <property type="match status" value="1"/>
</dbReference>